<evidence type="ECO:0000256" key="5">
    <source>
        <dbReference type="ARBA" id="ARBA00022837"/>
    </source>
</evidence>
<comment type="subcellular location">
    <subcellularLocation>
        <location evidence="1">Fimbrium</location>
    </subcellularLocation>
</comment>
<evidence type="ECO:0000256" key="1">
    <source>
        <dbReference type="ARBA" id="ARBA00004561"/>
    </source>
</evidence>
<keyword evidence="6" id="KW-0281">Fimbrium</keyword>
<feature type="domain" description="PilY1 beta-propeller" evidence="8">
    <location>
        <begin position="2"/>
        <end position="136"/>
    </location>
</feature>
<comment type="caution">
    <text evidence="9">The sequence shown here is derived from an EMBL/GenBank/DDBJ whole genome shotgun (WGS) entry which is preliminary data.</text>
</comment>
<accession>A0ABP3TIQ0</accession>
<keyword evidence="4" id="KW-0479">Metal-binding</keyword>
<evidence type="ECO:0000256" key="2">
    <source>
        <dbReference type="ARBA" id="ARBA00008387"/>
    </source>
</evidence>
<evidence type="ECO:0000313" key="9">
    <source>
        <dbReference type="EMBL" id="GAA0705449.1"/>
    </source>
</evidence>
<dbReference type="SUPFAM" id="SSF50998">
    <property type="entry name" value="Quinoprotein alcohol dehydrogenase-like"/>
    <property type="match status" value="1"/>
</dbReference>
<keyword evidence="3" id="KW-1029">Fimbrium biogenesis</keyword>
<organism evidence="9 10">
    <name type="scientific">Dokdonella soli</name>
    <dbReference type="NCBI Taxonomy" id="529810"/>
    <lineage>
        <taxon>Bacteria</taxon>
        <taxon>Pseudomonadati</taxon>
        <taxon>Pseudomonadota</taxon>
        <taxon>Gammaproteobacteria</taxon>
        <taxon>Lysobacterales</taxon>
        <taxon>Rhodanobacteraceae</taxon>
        <taxon>Dokdonella</taxon>
    </lineage>
</organism>
<evidence type="ECO:0000256" key="6">
    <source>
        <dbReference type="ARBA" id="ARBA00023263"/>
    </source>
</evidence>
<comment type="similarity">
    <text evidence="2">Belongs to the PilY1 family.</text>
</comment>
<dbReference type="InterPro" id="IPR008707">
    <property type="entry name" value="B-propeller_PilY1"/>
</dbReference>
<feature type="compositionally biased region" description="Gly residues" evidence="7">
    <location>
        <begin position="321"/>
        <end position="338"/>
    </location>
</feature>
<gene>
    <name evidence="9" type="ORF">GCM10009105_02890</name>
</gene>
<protein>
    <recommendedName>
        <fullName evidence="8">PilY1 beta-propeller domain-containing protein</fullName>
    </recommendedName>
</protein>
<evidence type="ECO:0000256" key="3">
    <source>
        <dbReference type="ARBA" id="ARBA00022558"/>
    </source>
</evidence>
<keyword evidence="5" id="KW-0106">Calcium</keyword>
<reference evidence="10" key="1">
    <citation type="journal article" date="2019" name="Int. J. Syst. Evol. Microbiol.">
        <title>The Global Catalogue of Microorganisms (GCM) 10K type strain sequencing project: providing services to taxonomists for standard genome sequencing and annotation.</title>
        <authorList>
            <consortium name="The Broad Institute Genomics Platform"/>
            <consortium name="The Broad Institute Genome Sequencing Center for Infectious Disease"/>
            <person name="Wu L."/>
            <person name="Ma J."/>
        </authorList>
    </citation>
    <scope>NUCLEOTIDE SEQUENCE [LARGE SCALE GENOMIC DNA]</scope>
    <source>
        <strain evidence="10">JCM 15421</strain>
    </source>
</reference>
<dbReference type="Pfam" id="PF05567">
    <property type="entry name" value="T4P_PilY1"/>
    <property type="match status" value="1"/>
</dbReference>
<dbReference type="InterPro" id="IPR011047">
    <property type="entry name" value="Quinoprotein_ADH-like_sf"/>
</dbReference>
<dbReference type="Proteomes" id="UP001501523">
    <property type="component" value="Unassembled WGS sequence"/>
</dbReference>
<sequence>MFALDVTDPASFGTSSLLWEFNSTVDPDMGRFTGIPSPPTLTADGKWVAAFGNGYNGAGNRAKLFVVDLSTGSKISVDAITDSANAAPNGLSTATIIDATGTCPSGGPPVCSDGVGDTIYAGDYLGNVWKFVLTKGAWKLNPSTPIFKAVDTYGHKQPITSGMYAIKNPLGGVIIYFGTGKYLTTADNDPKDLQADGKPLVNSIYAVWDNGGSAAPTRSDLQQQRITDYTSGSFTITQNAFGYKTTEFPGGKMGWYLDLSVTSANPDPLQSERVLAAPTGVLSKLFINVFRPIGDICLPAGVNSLLELDLLNGGAAFPNPAGGGNGSGSGSGKGGQDIGDGPPLGSPNPVVTISGQTGIPAIGCPPGNPNCVTPHFWCTPGVPGYPNCADPTWCQPSTPGYPNCPAPADCHPAIAGPPAQPASPGYPYCNQSAQCSLIPNAGTPIGNQAFQCRAAWRQLR</sequence>
<evidence type="ECO:0000256" key="7">
    <source>
        <dbReference type="SAM" id="MobiDB-lite"/>
    </source>
</evidence>
<keyword evidence="10" id="KW-1185">Reference proteome</keyword>
<proteinExistence type="inferred from homology"/>
<evidence type="ECO:0000259" key="8">
    <source>
        <dbReference type="Pfam" id="PF05567"/>
    </source>
</evidence>
<name>A0ABP3TIQ0_9GAMM</name>
<feature type="region of interest" description="Disordered" evidence="7">
    <location>
        <begin position="321"/>
        <end position="350"/>
    </location>
</feature>
<evidence type="ECO:0000256" key="4">
    <source>
        <dbReference type="ARBA" id="ARBA00022723"/>
    </source>
</evidence>
<dbReference type="EMBL" id="BAAAEU010000001">
    <property type="protein sequence ID" value="GAA0705449.1"/>
    <property type="molecule type" value="Genomic_DNA"/>
</dbReference>
<evidence type="ECO:0000313" key="10">
    <source>
        <dbReference type="Proteomes" id="UP001501523"/>
    </source>
</evidence>